<dbReference type="RefSeq" id="WP_210034086.1">
    <property type="nucleotide sequence ID" value="NZ_JAGINU010000001.1"/>
</dbReference>
<keyword evidence="2" id="KW-0732">Signal</keyword>
<dbReference type="SUPFAM" id="SSF53300">
    <property type="entry name" value="vWA-like"/>
    <property type="match status" value="1"/>
</dbReference>
<keyword evidence="1" id="KW-0472">Membrane</keyword>
<evidence type="ECO:0000313" key="4">
    <source>
        <dbReference type="EMBL" id="MBP2370639.1"/>
    </source>
</evidence>
<dbReference type="PANTHER" id="PTHR10579:SF43">
    <property type="entry name" value="ZINC FINGER (C3HC4-TYPE RING FINGER) FAMILY PROTEIN"/>
    <property type="match status" value="1"/>
</dbReference>
<feature type="chain" id="PRO_5045561139" evidence="2">
    <location>
        <begin position="34"/>
        <end position="640"/>
    </location>
</feature>
<accession>A0ABS4W381</accession>
<evidence type="ECO:0000313" key="5">
    <source>
        <dbReference type="Proteomes" id="UP001519295"/>
    </source>
</evidence>
<evidence type="ECO:0000256" key="1">
    <source>
        <dbReference type="SAM" id="Phobius"/>
    </source>
</evidence>
<keyword evidence="1" id="KW-0812">Transmembrane</keyword>
<keyword evidence="5" id="KW-1185">Reference proteome</keyword>
<dbReference type="InterPro" id="IPR002035">
    <property type="entry name" value="VWF_A"/>
</dbReference>
<dbReference type="Proteomes" id="UP001519295">
    <property type="component" value="Unassembled WGS sequence"/>
</dbReference>
<dbReference type="Pfam" id="PF13519">
    <property type="entry name" value="VWA_2"/>
    <property type="match status" value="1"/>
</dbReference>
<gene>
    <name evidence="4" type="ORF">JOF36_006335</name>
</gene>
<dbReference type="Gene3D" id="3.40.50.410">
    <property type="entry name" value="von Willebrand factor, type A domain"/>
    <property type="match status" value="1"/>
</dbReference>
<comment type="caution">
    <text evidence="4">The sequence shown here is derived from an EMBL/GenBank/DDBJ whole genome shotgun (WGS) entry which is preliminary data.</text>
</comment>
<dbReference type="InterPro" id="IPR036465">
    <property type="entry name" value="vWFA_dom_sf"/>
</dbReference>
<reference evidence="4 5" key="1">
    <citation type="submission" date="2021-03" db="EMBL/GenBank/DDBJ databases">
        <title>Sequencing the genomes of 1000 actinobacteria strains.</title>
        <authorList>
            <person name="Klenk H.-P."/>
        </authorList>
    </citation>
    <scope>NUCLEOTIDE SEQUENCE [LARGE SCALE GENOMIC DNA]</scope>
    <source>
        <strain evidence="4 5">DSM 45256</strain>
    </source>
</reference>
<keyword evidence="1" id="KW-1133">Transmembrane helix</keyword>
<organism evidence="4 5">
    <name type="scientific">Pseudonocardia parietis</name>
    <dbReference type="NCBI Taxonomy" id="570936"/>
    <lineage>
        <taxon>Bacteria</taxon>
        <taxon>Bacillati</taxon>
        <taxon>Actinomycetota</taxon>
        <taxon>Actinomycetes</taxon>
        <taxon>Pseudonocardiales</taxon>
        <taxon>Pseudonocardiaceae</taxon>
        <taxon>Pseudonocardia</taxon>
    </lineage>
</organism>
<protein>
    <submittedName>
        <fullName evidence="4">Ca-activated chloride channel family protein</fullName>
    </submittedName>
</protein>
<evidence type="ECO:0000259" key="3">
    <source>
        <dbReference type="PROSITE" id="PS50234"/>
    </source>
</evidence>
<feature type="transmembrane region" description="Helical" evidence="1">
    <location>
        <begin position="616"/>
        <end position="634"/>
    </location>
</feature>
<dbReference type="PROSITE" id="PS50234">
    <property type="entry name" value="VWFA"/>
    <property type="match status" value="1"/>
</dbReference>
<dbReference type="EMBL" id="JAGINU010000001">
    <property type="protein sequence ID" value="MBP2370639.1"/>
    <property type="molecule type" value="Genomic_DNA"/>
</dbReference>
<evidence type="ECO:0000256" key="2">
    <source>
        <dbReference type="SAM" id="SignalP"/>
    </source>
</evidence>
<dbReference type="PANTHER" id="PTHR10579">
    <property type="entry name" value="CALCIUM-ACTIVATED CHLORIDE CHANNEL REGULATOR"/>
    <property type="match status" value="1"/>
</dbReference>
<sequence length="640" mass="66009">MNSREPRRAGLRALLLIVLVSVLGMAPVSVAGAQEPPAPGSPDPGPEFAPTMVVLDESGSMTGPDPSGGTKMQAAQQAVRTMIDATPDAAPVGLAVYGTSTGNSEAERAQGCEDVTVLQPPSALDRAAITGAVDSVTPRGYTPIGRSLQVAAEELPQEGPRSIVLVSDGEDTCAPPEPCEVVRELAGQGLDLVVHAVGFGVDDTARAQLSCVAQTTGGTYTDALDGEALSQVLPRITATALRNYEPTGTPITGGPTVEAAPVAAPGQHLDTIGQKETRYYSVDVPAGATAYFTATVTYPRVPGVGVLDDFNALNLRTYGEAGEDCNEFEAAQQSRSSDGATLTVSTTWTGAAEERTGGGADRCKGPGRYVFGLVWNRVSEGVPARLPVELLVGVEQPVTEPGPVAVLPAPTLAGTDAAPVPAAGGGSFATAGVLDGSGSYTDTLQRGEFVFYRVRLDWGRSLAYRVRFAETPGRGLANLSPVHTTLYAPTREEIDDATFPYSGRNVVLPTHDPALTTVPVRYLNRDADVLAARSQSLPGWYYIGVQVSPPHEEDSRTAAPIPVRIDLTVSGATEPGPVYATTAGATPFESAAVAEGGPPAGVDSDDAGPGFPGTPVVVAGLVLLAVGTGGALVLRRRRRG</sequence>
<feature type="signal peptide" evidence="2">
    <location>
        <begin position="1"/>
        <end position="33"/>
    </location>
</feature>
<feature type="domain" description="VWFA" evidence="3">
    <location>
        <begin position="50"/>
        <end position="236"/>
    </location>
</feature>
<name>A0ABS4W381_9PSEU</name>
<proteinExistence type="predicted"/>
<dbReference type="SMART" id="SM00327">
    <property type="entry name" value="VWA"/>
    <property type="match status" value="1"/>
</dbReference>
<dbReference type="InterPro" id="IPR051266">
    <property type="entry name" value="CLCR"/>
</dbReference>